<feature type="region of interest" description="Disordered" evidence="2">
    <location>
        <begin position="1"/>
        <end position="21"/>
    </location>
</feature>
<name>I7MLR2_TETTS</name>
<reference evidence="4" key="1">
    <citation type="journal article" date="2006" name="PLoS Biol.">
        <title>Macronuclear genome sequence of the ciliate Tetrahymena thermophila, a model eukaryote.</title>
        <authorList>
            <person name="Eisen J.A."/>
            <person name="Coyne R.S."/>
            <person name="Wu M."/>
            <person name="Wu D."/>
            <person name="Thiagarajan M."/>
            <person name="Wortman J.R."/>
            <person name="Badger J.H."/>
            <person name="Ren Q."/>
            <person name="Amedeo P."/>
            <person name="Jones K.M."/>
            <person name="Tallon L.J."/>
            <person name="Delcher A.L."/>
            <person name="Salzberg S.L."/>
            <person name="Silva J.C."/>
            <person name="Haas B.J."/>
            <person name="Majoros W.H."/>
            <person name="Farzad M."/>
            <person name="Carlton J.M."/>
            <person name="Smith R.K. Jr."/>
            <person name="Garg J."/>
            <person name="Pearlman R.E."/>
            <person name="Karrer K.M."/>
            <person name="Sun L."/>
            <person name="Manning G."/>
            <person name="Elde N.C."/>
            <person name="Turkewitz A.P."/>
            <person name="Asai D.J."/>
            <person name="Wilkes D.E."/>
            <person name="Wang Y."/>
            <person name="Cai H."/>
            <person name="Collins K."/>
            <person name="Stewart B.A."/>
            <person name="Lee S.R."/>
            <person name="Wilamowska K."/>
            <person name="Weinberg Z."/>
            <person name="Ruzzo W.L."/>
            <person name="Wloga D."/>
            <person name="Gaertig J."/>
            <person name="Frankel J."/>
            <person name="Tsao C.-C."/>
            <person name="Gorovsky M.A."/>
            <person name="Keeling P.J."/>
            <person name="Waller R.F."/>
            <person name="Patron N.J."/>
            <person name="Cherry J.M."/>
            <person name="Stover N.A."/>
            <person name="Krieger C.J."/>
            <person name="del Toro C."/>
            <person name="Ryder H.F."/>
            <person name="Williamson S.C."/>
            <person name="Barbeau R.A."/>
            <person name="Hamilton E.P."/>
            <person name="Orias E."/>
        </authorList>
    </citation>
    <scope>NUCLEOTIDE SEQUENCE [LARGE SCALE GENOMIC DNA]</scope>
    <source>
        <strain evidence="4">SB210</strain>
    </source>
</reference>
<sequence>MYSQPYTGSQVQNSQLFQNNNPYPSSQFGQYKYSAPYAGNGMSYGQQSRVNMQQDGLGSDYAYKFEPQVRSNLMMGAEISEIEMILEGERRKFKEIREKLEEDLNNERKIRVEFENKLMRLKDESMKREMFVSELEYKVNTIAQENESIINENRTLKDELQRMQELYNHKIREQEENIQYLQRNEVSMEEKFKIEVDRIRKEGESTIENLCRQWEFRYKSLEEKCKNLLQLKSDMENEISNLNKAIMKIKIDADEELRQRCVRIQEEEYRKYQANLRTIDQKLRTSEEQKEQFARKVHQLAQECQEKDRVLNDKFMEHQKELNDRMVEINDLKNIISKLEIDRDKIFKELQSKESHLNIIQAEYLEFQNQADIVKKNQDSQIEGMIADHTRERRRLEDLRDQQAVKIQQLESVIRQMESEIDRCRQEYQNLTQMLQSNINRTISQTVTENHAFKIPNAQVGPKYDYKYK</sequence>
<dbReference type="KEGG" id="tet:TTHERM_00492680"/>
<dbReference type="OMA" id="MNENMRI"/>
<organism evidence="3 4">
    <name type="scientific">Tetrahymena thermophila (strain SB210)</name>
    <dbReference type="NCBI Taxonomy" id="312017"/>
    <lineage>
        <taxon>Eukaryota</taxon>
        <taxon>Sar</taxon>
        <taxon>Alveolata</taxon>
        <taxon>Ciliophora</taxon>
        <taxon>Intramacronucleata</taxon>
        <taxon>Oligohymenophorea</taxon>
        <taxon>Hymenostomatida</taxon>
        <taxon>Tetrahymenina</taxon>
        <taxon>Tetrahymenidae</taxon>
        <taxon>Tetrahymena</taxon>
    </lineage>
</organism>
<dbReference type="HOGENOM" id="CLU_583304_0_0_1"/>
<dbReference type="EMBL" id="GG662512">
    <property type="protein sequence ID" value="EAS02915.1"/>
    <property type="molecule type" value="Genomic_DNA"/>
</dbReference>
<keyword evidence="4" id="KW-1185">Reference proteome</keyword>
<feature type="coiled-coil region" evidence="1">
    <location>
        <begin position="86"/>
        <end position="303"/>
    </location>
</feature>
<proteinExistence type="predicted"/>
<dbReference type="OrthoDB" id="308621at2759"/>
<protein>
    <submittedName>
        <fullName evidence="3">Uncharacterized protein</fullName>
    </submittedName>
</protein>
<dbReference type="InParanoid" id="I7MLR2"/>
<dbReference type="AlphaFoldDB" id="I7MLR2"/>
<evidence type="ECO:0000313" key="3">
    <source>
        <dbReference type="EMBL" id="EAS02915.1"/>
    </source>
</evidence>
<accession>I7MLR2</accession>
<dbReference type="RefSeq" id="XP_001023160.1">
    <property type="nucleotide sequence ID" value="XM_001023160.3"/>
</dbReference>
<dbReference type="GeneID" id="7835755"/>
<dbReference type="eggNOG" id="ENOG502SP8G">
    <property type="taxonomic scope" value="Eukaryota"/>
</dbReference>
<evidence type="ECO:0000313" key="4">
    <source>
        <dbReference type="Proteomes" id="UP000009168"/>
    </source>
</evidence>
<keyword evidence="1" id="KW-0175">Coiled coil</keyword>
<evidence type="ECO:0000256" key="1">
    <source>
        <dbReference type="SAM" id="Coils"/>
    </source>
</evidence>
<dbReference type="Proteomes" id="UP000009168">
    <property type="component" value="Unassembled WGS sequence"/>
</dbReference>
<gene>
    <name evidence="3" type="ORF">TTHERM_00492680</name>
</gene>
<evidence type="ECO:0000256" key="2">
    <source>
        <dbReference type="SAM" id="MobiDB-lite"/>
    </source>
</evidence>
<feature type="coiled-coil region" evidence="1">
    <location>
        <begin position="382"/>
        <end position="441"/>
    </location>
</feature>